<dbReference type="Proteomes" id="UP000321863">
    <property type="component" value="Unassembled WGS sequence"/>
</dbReference>
<evidence type="ECO:0000313" key="1">
    <source>
        <dbReference type="EMBL" id="GEN77676.1"/>
    </source>
</evidence>
<dbReference type="RefSeq" id="WP_146943681.1">
    <property type="nucleotide sequence ID" value="NZ_BJYJ01000029.1"/>
</dbReference>
<gene>
    <name evidence="1" type="ORF">CHA01nite_34160</name>
</gene>
<dbReference type="AlphaFoldDB" id="A0A511YR50"/>
<dbReference type="Gene3D" id="2.60.40.10">
    <property type="entry name" value="Immunoglobulins"/>
    <property type="match status" value="1"/>
</dbReference>
<protein>
    <recommendedName>
        <fullName evidence="3">PKD domain-containing protein</fullName>
    </recommendedName>
</protein>
<proteinExistence type="predicted"/>
<reference evidence="1 2" key="1">
    <citation type="submission" date="2019-07" db="EMBL/GenBank/DDBJ databases">
        <title>Whole genome shotgun sequence of Chryseobacterium hagamense NBRC 105253.</title>
        <authorList>
            <person name="Hosoyama A."/>
            <person name="Uohara A."/>
            <person name="Ohji S."/>
            <person name="Ichikawa N."/>
        </authorList>
    </citation>
    <scope>NUCLEOTIDE SEQUENCE [LARGE SCALE GENOMIC DNA]</scope>
    <source>
        <strain evidence="1 2">NBRC 105253</strain>
    </source>
</reference>
<accession>A0A511YR50</accession>
<organism evidence="1 2">
    <name type="scientific">Chryseobacterium hagamense</name>
    <dbReference type="NCBI Taxonomy" id="395935"/>
    <lineage>
        <taxon>Bacteria</taxon>
        <taxon>Pseudomonadati</taxon>
        <taxon>Bacteroidota</taxon>
        <taxon>Flavobacteriia</taxon>
        <taxon>Flavobacteriales</taxon>
        <taxon>Weeksellaceae</taxon>
        <taxon>Chryseobacterium group</taxon>
        <taxon>Chryseobacterium</taxon>
    </lineage>
</organism>
<dbReference type="SUPFAM" id="SSF49299">
    <property type="entry name" value="PKD domain"/>
    <property type="match status" value="1"/>
</dbReference>
<dbReference type="EMBL" id="BJYJ01000029">
    <property type="protein sequence ID" value="GEN77676.1"/>
    <property type="molecule type" value="Genomic_DNA"/>
</dbReference>
<sequence length="973" mass="107652">MNTKLNNITTQYRKFNENQALTEGQLNEFIDYFEDQDRMSRTRLSGVGIACGFQVAFVDPDISQDGGAIVITQGAGVTTDGDLITLRRKGGTASEVKIDFTGERYTYYREYKDVAGYDHFKISDKQVPLLELLTDAEYNALKDKSSVKSTKEIANLRDQVVFLYLESYSNEETPCQDADCDNTGAEQVSDLKVLLAGSKSVEKLFSGGDAKDSLYRLHNRYQNLFDNLPAIEAKRVILNSGIATAGNLKTLFQDAIGEVTEFCNGFNAIAETFNISPDLRGEDLIKKIKSVLKPVASNLEDYQYRYDLLKDLIDTYNEIKDLLLHLNAECCPDIASFPKHLMLGTVGPSQELGARTPYRHAFYHSPVTTNEDENYERVIMLASRFVQKVKAFQSYRGPVKITPSHLQVRLGDKAIPYYYNVDQPLLNKWNFEKAKTDRETYNLSYHTGNLAAADFIQNPLDYTIDDNDFYRIEGHLGLPYKTALQNINDLKTKYGLAFDAIALVLDKGTKTEGEPPRKEETVSIDDLRKQLSAISGDISNRKNDSDSTLLTISRLDEKLRLLNKAEFSKEGEGVTVVKQDPKKEDVVSELLKEFLERKSGLEHMAGVEPGGTFVLIYASEADNRVLADFSLPYLCCSKKEPVSLILPNGKLCQKDAPVAMTVIPANGEVKAFVNGVQIAAVTQSAGQSYFDPGLVPANALEQTVMFTVNGDAVDTQMTVNKNPEITSVTSGTVTYEAPTTNPNTTNPDAKVEFDVAGDLAGLLFTWNFDDGSQIIQNETPTHKKTHIYKLIAGQEDTFNPTLTVTNRNGCSTVYKLKPLTLVGQSTIACLTGMRILIQYIHAKENGNHTCNAAVFNLKGNGLTIGGSSNGNVSLNNAGGPDDRKNFPKGYPSNYTGYDRASEIIISQDEAQQIAALSPDGFISFSLECALQRGCHTGVAWTQIFLADSQVPIYDDYPQNNFLSINPCTGETRK</sequence>
<dbReference type="InterPro" id="IPR035986">
    <property type="entry name" value="PKD_dom_sf"/>
</dbReference>
<keyword evidence="2" id="KW-1185">Reference proteome</keyword>
<comment type="caution">
    <text evidence="1">The sequence shown here is derived from an EMBL/GenBank/DDBJ whole genome shotgun (WGS) entry which is preliminary data.</text>
</comment>
<name>A0A511YR50_9FLAO</name>
<evidence type="ECO:0000313" key="2">
    <source>
        <dbReference type="Proteomes" id="UP000321863"/>
    </source>
</evidence>
<evidence type="ECO:0008006" key="3">
    <source>
        <dbReference type="Google" id="ProtNLM"/>
    </source>
</evidence>
<dbReference type="CDD" id="cd00146">
    <property type="entry name" value="PKD"/>
    <property type="match status" value="1"/>
</dbReference>
<dbReference type="InterPro" id="IPR013783">
    <property type="entry name" value="Ig-like_fold"/>
</dbReference>
<dbReference type="OrthoDB" id="596204at2"/>